<evidence type="ECO:0000256" key="2">
    <source>
        <dbReference type="ARBA" id="ARBA00022692"/>
    </source>
</evidence>
<feature type="transmembrane region" description="Helical" evidence="7">
    <location>
        <begin position="12"/>
        <end position="32"/>
    </location>
</feature>
<keyword evidence="2 7" id="KW-0812">Transmembrane</keyword>
<feature type="transmembrane region" description="Helical" evidence="7">
    <location>
        <begin position="44"/>
        <end position="68"/>
    </location>
</feature>
<feature type="transmembrane region" description="Helical" evidence="7">
    <location>
        <begin position="232"/>
        <end position="255"/>
    </location>
</feature>
<evidence type="ECO:0000256" key="5">
    <source>
        <dbReference type="ARBA" id="ARBA00038359"/>
    </source>
</evidence>
<dbReference type="GO" id="GO:0016020">
    <property type="term" value="C:membrane"/>
    <property type="evidence" value="ECO:0007669"/>
    <property type="project" value="UniProtKB-SubCell"/>
</dbReference>
<evidence type="ECO:0000259" key="8">
    <source>
        <dbReference type="Pfam" id="PF20684"/>
    </source>
</evidence>
<sequence>MTTPRDVGLALAIISSILLISAWVTVALRVLVRRSIAAYGLDDTFMVGGLWLYTLACVFCILGSFNGLSAPKDMLAAYDNVQGRKCFLFFQIFYVSCTAPIKTSICIALLRINTKRSNRSVLIAILAVAIASVGTTVVGILIQAQPLSAFWTGKGKITDPTLILCFSYAFSAASVTTDFSLGIMPIVILRHLQMPSLIKVSLIFVLALGIIPSLATMVRLRFLTAYVQDDSIHGFAAICIYSIVEAGLGIIAGSLPALRPLLKTAPCSRSHASKSAPSKPREPSRGLLRRITTGLSKPISQRNTGEDPDFLDMIRGPAHDLIMDEAPRRV</sequence>
<dbReference type="InterPro" id="IPR052337">
    <property type="entry name" value="SAT4-like"/>
</dbReference>
<dbReference type="PANTHER" id="PTHR33048:SF96">
    <property type="entry name" value="INTEGRAL MEMBRANE PROTEIN"/>
    <property type="match status" value="1"/>
</dbReference>
<feature type="transmembrane region" description="Helical" evidence="7">
    <location>
        <begin position="200"/>
        <end position="220"/>
    </location>
</feature>
<protein>
    <recommendedName>
        <fullName evidence="8">Rhodopsin domain-containing protein</fullName>
    </recommendedName>
</protein>
<accession>A0A6A6SPY9</accession>
<dbReference type="InterPro" id="IPR049326">
    <property type="entry name" value="Rhodopsin_dom_fungi"/>
</dbReference>
<reference evidence="9" key="1">
    <citation type="journal article" date="2020" name="Stud. Mycol.">
        <title>101 Dothideomycetes genomes: a test case for predicting lifestyles and emergence of pathogens.</title>
        <authorList>
            <person name="Haridas S."/>
            <person name="Albert R."/>
            <person name="Binder M."/>
            <person name="Bloem J."/>
            <person name="Labutti K."/>
            <person name="Salamov A."/>
            <person name="Andreopoulos B."/>
            <person name="Baker S."/>
            <person name="Barry K."/>
            <person name="Bills G."/>
            <person name="Bluhm B."/>
            <person name="Cannon C."/>
            <person name="Castanera R."/>
            <person name="Culley D."/>
            <person name="Daum C."/>
            <person name="Ezra D."/>
            <person name="Gonzalez J."/>
            <person name="Henrissat B."/>
            <person name="Kuo A."/>
            <person name="Liang C."/>
            <person name="Lipzen A."/>
            <person name="Lutzoni F."/>
            <person name="Magnuson J."/>
            <person name="Mondo S."/>
            <person name="Nolan M."/>
            <person name="Ohm R."/>
            <person name="Pangilinan J."/>
            <person name="Park H.-J."/>
            <person name="Ramirez L."/>
            <person name="Alfaro M."/>
            <person name="Sun H."/>
            <person name="Tritt A."/>
            <person name="Yoshinaga Y."/>
            <person name="Zwiers L.-H."/>
            <person name="Turgeon B."/>
            <person name="Goodwin S."/>
            <person name="Spatafora J."/>
            <person name="Crous P."/>
            <person name="Grigoriev I."/>
        </authorList>
    </citation>
    <scope>NUCLEOTIDE SEQUENCE</scope>
    <source>
        <strain evidence="9">CBS 122681</strain>
    </source>
</reference>
<dbReference type="AlphaFoldDB" id="A0A6A6SPY9"/>
<evidence type="ECO:0000256" key="4">
    <source>
        <dbReference type="ARBA" id="ARBA00023136"/>
    </source>
</evidence>
<keyword evidence="3 7" id="KW-1133">Transmembrane helix</keyword>
<organism evidence="9 10">
    <name type="scientific">Lophiostoma macrostomum CBS 122681</name>
    <dbReference type="NCBI Taxonomy" id="1314788"/>
    <lineage>
        <taxon>Eukaryota</taxon>
        <taxon>Fungi</taxon>
        <taxon>Dikarya</taxon>
        <taxon>Ascomycota</taxon>
        <taxon>Pezizomycotina</taxon>
        <taxon>Dothideomycetes</taxon>
        <taxon>Pleosporomycetidae</taxon>
        <taxon>Pleosporales</taxon>
        <taxon>Lophiostomataceae</taxon>
        <taxon>Lophiostoma</taxon>
    </lineage>
</organism>
<feature type="region of interest" description="Disordered" evidence="6">
    <location>
        <begin position="268"/>
        <end position="287"/>
    </location>
</feature>
<feature type="transmembrane region" description="Helical" evidence="7">
    <location>
        <begin position="122"/>
        <end position="141"/>
    </location>
</feature>
<feature type="domain" description="Rhodopsin" evidence="8">
    <location>
        <begin position="28"/>
        <end position="263"/>
    </location>
</feature>
<keyword evidence="10" id="KW-1185">Reference proteome</keyword>
<evidence type="ECO:0000313" key="10">
    <source>
        <dbReference type="Proteomes" id="UP000799324"/>
    </source>
</evidence>
<evidence type="ECO:0000256" key="3">
    <source>
        <dbReference type="ARBA" id="ARBA00022989"/>
    </source>
</evidence>
<feature type="transmembrane region" description="Helical" evidence="7">
    <location>
        <begin position="88"/>
        <end position="110"/>
    </location>
</feature>
<gene>
    <name evidence="9" type="ORF">K491DRAFT_721527</name>
</gene>
<evidence type="ECO:0000256" key="6">
    <source>
        <dbReference type="SAM" id="MobiDB-lite"/>
    </source>
</evidence>
<dbReference type="Pfam" id="PF20684">
    <property type="entry name" value="Fung_rhodopsin"/>
    <property type="match status" value="1"/>
</dbReference>
<dbReference type="OrthoDB" id="3897607at2759"/>
<evidence type="ECO:0000313" key="9">
    <source>
        <dbReference type="EMBL" id="KAF2649582.1"/>
    </source>
</evidence>
<feature type="transmembrane region" description="Helical" evidence="7">
    <location>
        <begin position="161"/>
        <end position="188"/>
    </location>
</feature>
<dbReference type="EMBL" id="MU004486">
    <property type="protein sequence ID" value="KAF2649582.1"/>
    <property type="molecule type" value="Genomic_DNA"/>
</dbReference>
<comment type="similarity">
    <text evidence="5">Belongs to the SAT4 family.</text>
</comment>
<keyword evidence="4 7" id="KW-0472">Membrane</keyword>
<name>A0A6A6SPY9_9PLEO</name>
<evidence type="ECO:0000256" key="1">
    <source>
        <dbReference type="ARBA" id="ARBA00004141"/>
    </source>
</evidence>
<comment type="subcellular location">
    <subcellularLocation>
        <location evidence="1">Membrane</location>
        <topology evidence="1">Multi-pass membrane protein</topology>
    </subcellularLocation>
</comment>
<proteinExistence type="inferred from homology"/>
<dbReference type="Proteomes" id="UP000799324">
    <property type="component" value="Unassembled WGS sequence"/>
</dbReference>
<evidence type="ECO:0000256" key="7">
    <source>
        <dbReference type="SAM" id="Phobius"/>
    </source>
</evidence>
<dbReference type="PANTHER" id="PTHR33048">
    <property type="entry name" value="PTH11-LIKE INTEGRAL MEMBRANE PROTEIN (AFU_ORTHOLOGUE AFUA_5G11245)"/>
    <property type="match status" value="1"/>
</dbReference>